<dbReference type="AlphaFoldDB" id="A0A0B0EP08"/>
<dbReference type="SUPFAM" id="SSF56784">
    <property type="entry name" value="HAD-like"/>
    <property type="match status" value="1"/>
</dbReference>
<accession>A0A0B0EP08</accession>
<gene>
    <name evidence="1" type="ORF">SCABRO_00444</name>
</gene>
<dbReference type="Proteomes" id="UP000030652">
    <property type="component" value="Unassembled WGS sequence"/>
</dbReference>
<sequence>MGKRPSLIVDFDGVICEHRFPDVGEPTEGVQKALDTLRKAGYRIVIHSCRTSFKFKNVLIGDQFDRIRDYMKYYKLPFDDVWVPDKPIGVAYIDDKAMNFKNNWGEITDKLLSRTKKK</sequence>
<evidence type="ECO:0000313" key="1">
    <source>
        <dbReference type="EMBL" id="KHE93796.1"/>
    </source>
</evidence>
<evidence type="ECO:0000313" key="2">
    <source>
        <dbReference type="Proteomes" id="UP000030652"/>
    </source>
</evidence>
<dbReference type="Gene3D" id="3.40.50.1000">
    <property type="entry name" value="HAD superfamily/HAD-like"/>
    <property type="match status" value="1"/>
</dbReference>
<proteinExistence type="predicted"/>
<name>A0A0B0EP08_9BACT</name>
<dbReference type="InterPro" id="IPR023214">
    <property type="entry name" value="HAD_sf"/>
</dbReference>
<dbReference type="EMBL" id="JRYO01000035">
    <property type="protein sequence ID" value="KHE93796.1"/>
    <property type="molecule type" value="Genomic_DNA"/>
</dbReference>
<reference evidence="1 2" key="1">
    <citation type="submission" date="2014-10" db="EMBL/GenBank/DDBJ databases">
        <title>Draft genome of anammox bacterium scalindua brodae, obtained using differential coverage binning of sequence data from two enrichment reactors.</title>
        <authorList>
            <person name="Speth D.R."/>
            <person name="Russ L."/>
            <person name="Kartal B."/>
            <person name="Op den Camp H.J."/>
            <person name="Dutilh B.E."/>
            <person name="Jetten M.S."/>
        </authorList>
    </citation>
    <scope>NUCLEOTIDE SEQUENCE [LARGE SCALE GENOMIC DNA]</scope>
    <source>
        <strain evidence="1">RU1</strain>
    </source>
</reference>
<comment type="caution">
    <text evidence="1">The sequence shown here is derived from an EMBL/GenBank/DDBJ whole genome shotgun (WGS) entry which is preliminary data.</text>
</comment>
<dbReference type="InterPro" id="IPR036412">
    <property type="entry name" value="HAD-like_sf"/>
</dbReference>
<organism evidence="1 2">
    <name type="scientific">Candidatus Scalindua brodae</name>
    <dbReference type="NCBI Taxonomy" id="237368"/>
    <lineage>
        <taxon>Bacteria</taxon>
        <taxon>Pseudomonadati</taxon>
        <taxon>Planctomycetota</taxon>
        <taxon>Candidatus Brocadiia</taxon>
        <taxon>Candidatus Brocadiales</taxon>
        <taxon>Candidatus Scalinduaceae</taxon>
        <taxon>Candidatus Scalindua</taxon>
    </lineage>
</organism>
<evidence type="ECO:0008006" key="3">
    <source>
        <dbReference type="Google" id="ProtNLM"/>
    </source>
</evidence>
<protein>
    <recommendedName>
        <fullName evidence="3">Capsule biosynthesis phosphatase</fullName>
    </recommendedName>
</protein>